<protein>
    <submittedName>
        <fullName evidence="7">K+ transport protein</fullName>
    </submittedName>
</protein>
<organism evidence="7 8">
    <name type="scientific">Nostoc minutum NIES-26</name>
    <dbReference type="NCBI Taxonomy" id="1844469"/>
    <lineage>
        <taxon>Bacteria</taxon>
        <taxon>Bacillati</taxon>
        <taxon>Cyanobacteriota</taxon>
        <taxon>Cyanophyceae</taxon>
        <taxon>Nostocales</taxon>
        <taxon>Nostocaceae</taxon>
        <taxon>Nostoc</taxon>
    </lineage>
</organism>
<evidence type="ECO:0000256" key="1">
    <source>
        <dbReference type="ARBA" id="ARBA00009183"/>
    </source>
</evidence>
<dbReference type="GO" id="GO:0050660">
    <property type="term" value="F:flavin adenine dinucleotide binding"/>
    <property type="evidence" value="ECO:0007669"/>
    <property type="project" value="InterPro"/>
</dbReference>
<sequence>MTIQHICIIGAGISGLVAAKTFIEEGYKVTVFEKQQRLGGVWEVSRTYVGLTTQNPRDTYAFSDYPMPASYPEWPTAEQMRNYLESYAQNFGLVEKIRFQAEVTQVKRKTGVQPGWVVNVNCHNDSNGEIEQEQHEFDFVLVCNGLFNIPKIPLVPGKEEFIASGGQVLHSTEFNDNCQIEGKRVIIVGFGRSATDITAYAVALAKECTLVFRQSLWKVPKFFLGLVNIKYILLTRFSEAWLPYRQLRGMQKVLHTFGKPIVWAFWKTNEILLRLQFRLDASGMLPDKPMSQSVNCSSAIAPENFYKYLYAGKIKTKKTTIARFCNDGVELANGERLQADVVIFGTGFRQDVPFLEEKYRQLLIDDRGYFHLYRNLIHPDIPQIGFVGYNSSFFTQLTSEVGAWWLAEYVKGNLSLPSRSEMISVMETELHWRQTQWPQDRGNGGCVSPFNFHHLEQLIEDMGVKSHQKGWQRIAEVMMPVNPSTYQNIRQELRGKRLSSVNDVENSDSLETGVAEGLTNQKISLPNS</sequence>
<dbReference type="AlphaFoldDB" id="A0A367RRS5"/>
<dbReference type="Gene3D" id="3.50.50.60">
    <property type="entry name" value="FAD/NAD(P)-binding domain"/>
    <property type="match status" value="1"/>
</dbReference>
<dbReference type="PIRSF" id="PIRSF000332">
    <property type="entry name" value="FMO"/>
    <property type="match status" value="1"/>
</dbReference>
<gene>
    <name evidence="7" type="ORF">A6770_12420</name>
</gene>
<dbReference type="InterPro" id="IPR050346">
    <property type="entry name" value="FMO-like"/>
</dbReference>
<keyword evidence="8" id="KW-1185">Reference proteome</keyword>
<reference evidence="7" key="1">
    <citation type="submission" date="2016-04" db="EMBL/GenBank/DDBJ databases">
        <authorList>
            <person name="Tabuchi Yagui T.R."/>
        </authorList>
    </citation>
    <scope>NUCLEOTIDE SEQUENCE [LARGE SCALE GENOMIC DNA]</scope>
    <source>
        <strain evidence="7">NIES-26</strain>
    </source>
</reference>
<evidence type="ECO:0000313" key="7">
    <source>
        <dbReference type="EMBL" id="RCJ39238.1"/>
    </source>
</evidence>
<dbReference type="InterPro" id="IPR000960">
    <property type="entry name" value="Flavin_mOase"/>
</dbReference>
<dbReference type="PRINTS" id="PR00370">
    <property type="entry name" value="FMOXYGENASE"/>
</dbReference>
<name>A0A367RRS5_9NOSO</name>
<dbReference type="SUPFAM" id="SSF51905">
    <property type="entry name" value="FAD/NAD(P)-binding domain"/>
    <property type="match status" value="2"/>
</dbReference>
<keyword evidence="3" id="KW-0285">Flavoprotein</keyword>
<accession>A0A367RRS5</accession>
<dbReference type="InterPro" id="IPR020946">
    <property type="entry name" value="Flavin_mOase-like"/>
</dbReference>
<dbReference type="Proteomes" id="UP000252107">
    <property type="component" value="Unassembled WGS sequence"/>
</dbReference>
<dbReference type="GO" id="GO:0004499">
    <property type="term" value="F:N,N-dimethylaniline monooxygenase activity"/>
    <property type="evidence" value="ECO:0007669"/>
    <property type="project" value="InterPro"/>
</dbReference>
<dbReference type="EMBL" id="LXQD01000076">
    <property type="protein sequence ID" value="RCJ39238.1"/>
    <property type="molecule type" value="Genomic_DNA"/>
</dbReference>
<comment type="caution">
    <text evidence="7">The sequence shown here is derived from an EMBL/GenBank/DDBJ whole genome shotgun (WGS) entry which is preliminary data.</text>
</comment>
<evidence type="ECO:0000256" key="3">
    <source>
        <dbReference type="ARBA" id="ARBA00022630"/>
    </source>
</evidence>
<comment type="similarity">
    <text evidence="2">Belongs to the FAD-binding monooxygenase family.</text>
</comment>
<evidence type="ECO:0000256" key="6">
    <source>
        <dbReference type="ARBA" id="ARBA00023002"/>
    </source>
</evidence>
<keyword evidence="6" id="KW-0560">Oxidoreductase</keyword>
<proteinExistence type="inferred from homology"/>
<dbReference type="PANTHER" id="PTHR23023">
    <property type="entry name" value="DIMETHYLANILINE MONOOXYGENASE"/>
    <property type="match status" value="1"/>
</dbReference>
<dbReference type="InterPro" id="IPR036188">
    <property type="entry name" value="FAD/NAD-bd_sf"/>
</dbReference>
<keyword evidence="5" id="KW-0521">NADP</keyword>
<evidence type="ECO:0000313" key="8">
    <source>
        <dbReference type="Proteomes" id="UP000252107"/>
    </source>
</evidence>
<evidence type="ECO:0000256" key="4">
    <source>
        <dbReference type="ARBA" id="ARBA00022827"/>
    </source>
</evidence>
<dbReference type="Pfam" id="PF00743">
    <property type="entry name" value="FMO-like"/>
    <property type="match status" value="1"/>
</dbReference>
<evidence type="ECO:0000256" key="2">
    <source>
        <dbReference type="ARBA" id="ARBA00010139"/>
    </source>
</evidence>
<keyword evidence="4" id="KW-0274">FAD</keyword>
<comment type="similarity">
    <text evidence="1">Belongs to the FMO family.</text>
</comment>
<dbReference type="GO" id="GO:0050661">
    <property type="term" value="F:NADP binding"/>
    <property type="evidence" value="ECO:0007669"/>
    <property type="project" value="InterPro"/>
</dbReference>
<evidence type="ECO:0000256" key="5">
    <source>
        <dbReference type="ARBA" id="ARBA00022857"/>
    </source>
</evidence>